<dbReference type="InterPro" id="IPR016156">
    <property type="entry name" value="FAD/NAD-linked_Rdtase_dimer_sf"/>
</dbReference>
<dbReference type="EMBL" id="FNAQ01000001">
    <property type="protein sequence ID" value="SDD75734.1"/>
    <property type="molecule type" value="Genomic_DNA"/>
</dbReference>
<evidence type="ECO:0000256" key="4">
    <source>
        <dbReference type="ARBA" id="ARBA00022827"/>
    </source>
</evidence>
<dbReference type="PRINTS" id="PR00368">
    <property type="entry name" value="FADPNR"/>
</dbReference>
<comment type="cofactor">
    <cofactor evidence="1">
        <name>FAD</name>
        <dbReference type="ChEBI" id="CHEBI:57692"/>
    </cofactor>
</comment>
<organism evidence="9 10">
    <name type="scientific">Desulfuromonas thiophila</name>
    <dbReference type="NCBI Taxonomy" id="57664"/>
    <lineage>
        <taxon>Bacteria</taxon>
        <taxon>Pseudomonadati</taxon>
        <taxon>Thermodesulfobacteriota</taxon>
        <taxon>Desulfuromonadia</taxon>
        <taxon>Desulfuromonadales</taxon>
        <taxon>Desulfuromonadaceae</taxon>
        <taxon>Desulfuromonas</taxon>
    </lineage>
</organism>
<evidence type="ECO:0000256" key="5">
    <source>
        <dbReference type="ARBA" id="ARBA00023002"/>
    </source>
</evidence>
<dbReference type="Gene3D" id="3.50.50.60">
    <property type="entry name" value="FAD/NAD(P)-binding domain"/>
    <property type="match status" value="2"/>
</dbReference>
<protein>
    <submittedName>
        <fullName evidence="9">Pyridine nucleotide-disulphide oxidoreductase, dimerisation domain</fullName>
    </submittedName>
</protein>
<dbReference type="STRING" id="57664.SAMN05661003_101217"/>
<dbReference type="GO" id="GO:0016491">
    <property type="term" value="F:oxidoreductase activity"/>
    <property type="evidence" value="ECO:0007669"/>
    <property type="project" value="UniProtKB-KW"/>
</dbReference>
<gene>
    <name evidence="9" type="ORF">SAMN05661003_101217</name>
</gene>
<name>A0A1G6XC02_9BACT</name>
<dbReference type="AlphaFoldDB" id="A0A1G6XC02"/>
<feature type="domain" description="Pyridine nucleotide-disulphide oxidoreductase dimerisation" evidence="7">
    <location>
        <begin position="339"/>
        <end position="435"/>
    </location>
</feature>
<dbReference type="PANTHER" id="PTHR43429">
    <property type="entry name" value="PYRIDINE NUCLEOTIDE-DISULFIDE OXIDOREDUCTASE DOMAIN-CONTAINING"/>
    <property type="match status" value="1"/>
</dbReference>
<dbReference type="PRINTS" id="PR00411">
    <property type="entry name" value="PNDRDTASEI"/>
</dbReference>
<dbReference type="SUPFAM" id="SSF51905">
    <property type="entry name" value="FAD/NAD(P)-binding domain"/>
    <property type="match status" value="1"/>
</dbReference>
<dbReference type="Gene3D" id="3.30.390.30">
    <property type="match status" value="1"/>
</dbReference>
<keyword evidence="4" id="KW-0274">FAD</keyword>
<keyword evidence="6" id="KW-0676">Redox-active center</keyword>
<accession>A0A1G6XC02</accession>
<dbReference type="OrthoDB" id="9769238at2"/>
<evidence type="ECO:0000256" key="6">
    <source>
        <dbReference type="ARBA" id="ARBA00023284"/>
    </source>
</evidence>
<evidence type="ECO:0000259" key="7">
    <source>
        <dbReference type="Pfam" id="PF02852"/>
    </source>
</evidence>
<dbReference type="Pfam" id="PF07992">
    <property type="entry name" value="Pyr_redox_2"/>
    <property type="match status" value="1"/>
</dbReference>
<proteinExistence type="inferred from homology"/>
<dbReference type="Pfam" id="PF02852">
    <property type="entry name" value="Pyr_redox_dim"/>
    <property type="match status" value="1"/>
</dbReference>
<dbReference type="InterPro" id="IPR004099">
    <property type="entry name" value="Pyr_nucl-diS_OxRdtase_dimer"/>
</dbReference>
<keyword evidence="10" id="KW-1185">Reference proteome</keyword>
<feature type="domain" description="FAD/NAD(P)-binding" evidence="8">
    <location>
        <begin position="5"/>
        <end position="309"/>
    </location>
</feature>
<evidence type="ECO:0000256" key="3">
    <source>
        <dbReference type="ARBA" id="ARBA00022630"/>
    </source>
</evidence>
<evidence type="ECO:0000256" key="1">
    <source>
        <dbReference type="ARBA" id="ARBA00001974"/>
    </source>
</evidence>
<dbReference type="InterPro" id="IPR036188">
    <property type="entry name" value="FAD/NAD-bd_sf"/>
</dbReference>
<sequence length="456" mass="48165">MHKRDVIVIGGSAAGIMAATTVKRRHPEKRVTMIRNVSKTPVPCGIPYIYGTLKAVEKNIIPDDKLLAMGIEIIADQVETVQRADKSVHLAQHETLQYDKLILATGSKPLVPPLPGVELDNVFTVAKNPFFLQKIFTALQQARNVVIIGGGFIGAEMAEQIATLQQEMAAETSIALVEMLPTCLMLACEQEFGTEAENELRKLGVAVHTSSQVQQLGDDGQGRVRTVALADGRELPADLVILGIGALPNIELAEQMGLKADVRLGVAVNDQMATADPDIYAAGDCASKASFFRDEPSCIRLASVAATEGMIAASNLYGRGIRRSKGAVGAFATKIGERSIGAAGYTSRAAAAEGLDVVIGEAVAPNRHPGGLPGCIPDTRVKLLFRRDSGVIIGGHVCGGEATADMANVIAVAIQARLTAEDLATMQYATHPLLTASPLSYHIMLAAEFAATQLAD</sequence>
<comment type="similarity">
    <text evidence="2">Belongs to the class-III pyridine nucleotide-disulfide oxidoreductase family.</text>
</comment>
<dbReference type="InterPro" id="IPR050260">
    <property type="entry name" value="FAD-bd_OxRdtase"/>
</dbReference>
<evidence type="ECO:0000313" key="10">
    <source>
        <dbReference type="Proteomes" id="UP000243205"/>
    </source>
</evidence>
<keyword evidence="5" id="KW-0560">Oxidoreductase</keyword>
<keyword evidence="3" id="KW-0285">Flavoprotein</keyword>
<reference evidence="10" key="1">
    <citation type="submission" date="2016-10" db="EMBL/GenBank/DDBJ databases">
        <authorList>
            <person name="Varghese N."/>
            <person name="Submissions S."/>
        </authorList>
    </citation>
    <scope>NUCLEOTIDE SEQUENCE [LARGE SCALE GENOMIC DNA]</scope>
    <source>
        <strain evidence="10">DSM 8987</strain>
    </source>
</reference>
<dbReference type="InterPro" id="IPR023753">
    <property type="entry name" value="FAD/NAD-binding_dom"/>
</dbReference>
<evidence type="ECO:0000256" key="2">
    <source>
        <dbReference type="ARBA" id="ARBA00009130"/>
    </source>
</evidence>
<evidence type="ECO:0000259" key="8">
    <source>
        <dbReference type="Pfam" id="PF07992"/>
    </source>
</evidence>
<dbReference type="Proteomes" id="UP000243205">
    <property type="component" value="Unassembled WGS sequence"/>
</dbReference>
<evidence type="ECO:0000313" key="9">
    <source>
        <dbReference type="EMBL" id="SDD75734.1"/>
    </source>
</evidence>
<dbReference type="RefSeq" id="WP_092075375.1">
    <property type="nucleotide sequence ID" value="NZ_CALFZY010000006.1"/>
</dbReference>
<dbReference type="PANTHER" id="PTHR43429:SF1">
    <property type="entry name" value="NAD(P)H SULFUR OXIDOREDUCTASE (COA-DEPENDENT)"/>
    <property type="match status" value="1"/>
</dbReference>
<dbReference type="SUPFAM" id="SSF55424">
    <property type="entry name" value="FAD/NAD-linked reductases, dimerisation (C-terminal) domain"/>
    <property type="match status" value="1"/>
</dbReference>